<gene>
    <name evidence="2" type="ORF">UV59_C0022G0006</name>
</gene>
<dbReference type="Gene3D" id="3.30.420.40">
    <property type="match status" value="2"/>
</dbReference>
<organism evidence="2 3">
    <name type="scientific">Candidatus Gottesmanbacteria bacterium GW2011_GWA1_43_11</name>
    <dbReference type="NCBI Taxonomy" id="1618436"/>
    <lineage>
        <taxon>Bacteria</taxon>
        <taxon>Candidatus Gottesmaniibacteriota</taxon>
    </lineage>
</organism>
<dbReference type="PANTHER" id="PTHR32432">
    <property type="entry name" value="CELL DIVISION PROTEIN FTSA-RELATED"/>
    <property type="match status" value="1"/>
</dbReference>
<reference evidence="2 3" key="1">
    <citation type="journal article" date="2015" name="Nature">
        <title>rRNA introns, odd ribosomes, and small enigmatic genomes across a large radiation of phyla.</title>
        <authorList>
            <person name="Brown C.T."/>
            <person name="Hug L.A."/>
            <person name="Thomas B.C."/>
            <person name="Sharon I."/>
            <person name="Castelle C.J."/>
            <person name="Singh A."/>
            <person name="Wilkins M.J."/>
            <person name="Williams K.H."/>
            <person name="Banfield J.F."/>
        </authorList>
    </citation>
    <scope>NUCLEOTIDE SEQUENCE [LARGE SCALE GENOMIC DNA]</scope>
</reference>
<dbReference type="InterPro" id="IPR050696">
    <property type="entry name" value="FtsA/MreB"/>
</dbReference>
<sequence>MPALIDLFIPKHTHFGLSIGRTWIRAVEVTPEGKVRSAAEIQIPENTFKDGALVAVDVFKDLLRKLVAAGKFSTNYVMVCFPEVYAYSREHNLPFIPLSDVREAISYQVKDLFPFPEEDVYFDWKLVEQTADNLKVVVVAIQKKILDTIVPALIDIGLKPVSFEPGASALSRLLVFNPGQHAIVTEINYRGAYVSVVAGKKTLFTTIVNHPQGETDEVFFTNINQTVLEVITYYKNKGILEEKNTTIALTGDLASTQFADKMKPHVPYPIELLMTAISNPAFNKAFAVATSPIAPPEDENSINLLPPEIQKKYDRERETIFYRNLFSRSGVILGVFFIFSIVLFVFLTFERQRLESRVQSITEITVSQKPDTQKLLLLNAQAKNIVELAPMRKTARDKLQVIANLLPPAVHITQWEFDDTKQQFILQGEAESRTDLLDFKMRLDASDEFDRITLPLDSLELARNSRFSISFLVKE</sequence>
<dbReference type="EMBL" id="LCFB01000022">
    <property type="protein sequence ID" value="KKS84296.1"/>
    <property type="molecule type" value="Genomic_DNA"/>
</dbReference>
<keyword evidence="1" id="KW-0812">Transmembrane</keyword>
<dbReference type="STRING" id="1618436.UV59_C0022G0006"/>
<evidence type="ECO:0000256" key="1">
    <source>
        <dbReference type="SAM" id="Phobius"/>
    </source>
</evidence>
<dbReference type="Gene3D" id="3.30.1490.300">
    <property type="match status" value="1"/>
</dbReference>
<accession>A0A0G1EMN2</accession>
<dbReference type="InterPro" id="IPR005883">
    <property type="entry name" value="PilM"/>
</dbReference>
<proteinExistence type="predicted"/>
<keyword evidence="1" id="KW-1133">Transmembrane helix</keyword>
<keyword evidence="1" id="KW-0472">Membrane</keyword>
<dbReference type="InterPro" id="IPR043129">
    <property type="entry name" value="ATPase_NBD"/>
</dbReference>
<protein>
    <submittedName>
        <fullName evidence="2">Tfp pilus assembly protein, ATPase PilM</fullName>
    </submittedName>
</protein>
<dbReference type="PANTHER" id="PTHR32432:SF3">
    <property type="entry name" value="ETHANOLAMINE UTILIZATION PROTEIN EUTJ"/>
    <property type="match status" value="1"/>
</dbReference>
<dbReference type="Pfam" id="PF11104">
    <property type="entry name" value="PilM_2"/>
    <property type="match status" value="1"/>
</dbReference>
<dbReference type="SUPFAM" id="SSF53067">
    <property type="entry name" value="Actin-like ATPase domain"/>
    <property type="match status" value="1"/>
</dbReference>
<dbReference type="Proteomes" id="UP000034543">
    <property type="component" value="Unassembled WGS sequence"/>
</dbReference>
<feature type="transmembrane region" description="Helical" evidence="1">
    <location>
        <begin position="330"/>
        <end position="349"/>
    </location>
</feature>
<comment type="caution">
    <text evidence="2">The sequence shown here is derived from an EMBL/GenBank/DDBJ whole genome shotgun (WGS) entry which is preliminary data.</text>
</comment>
<evidence type="ECO:0000313" key="2">
    <source>
        <dbReference type="EMBL" id="KKS84296.1"/>
    </source>
</evidence>
<name>A0A0G1EMN2_9BACT</name>
<evidence type="ECO:0000313" key="3">
    <source>
        <dbReference type="Proteomes" id="UP000034543"/>
    </source>
</evidence>
<dbReference type="AlphaFoldDB" id="A0A0G1EMN2"/>